<comment type="function">
    <text evidence="7">Catalyzes the anti-1,4-elimination of the C-3 phosphate and the C-6 proR hydrogen from 5-enolpyruvylshikimate-3-phosphate (EPSP) to yield chorismate, which is the branch point compound that serves as the starting substrate for the three terminal pathways of aromatic amino acid biosynthesis. This reaction introduces a second double bond into the aromatic ring system.</text>
</comment>
<dbReference type="GO" id="GO:0009073">
    <property type="term" value="P:aromatic amino acid family biosynthetic process"/>
    <property type="evidence" value="ECO:0007669"/>
    <property type="project" value="UniProtKB-KW"/>
</dbReference>
<feature type="binding site" evidence="7">
    <location>
        <begin position="124"/>
        <end position="126"/>
    </location>
    <ligand>
        <name>FMN</name>
        <dbReference type="ChEBI" id="CHEBI:58210"/>
    </ligand>
</feature>
<dbReference type="Gene3D" id="3.60.150.10">
    <property type="entry name" value="Chorismate synthase AroC"/>
    <property type="match status" value="1"/>
</dbReference>
<dbReference type="GO" id="GO:0008652">
    <property type="term" value="P:amino acid biosynthetic process"/>
    <property type="evidence" value="ECO:0007669"/>
    <property type="project" value="UniProtKB-KW"/>
</dbReference>
<dbReference type="RefSeq" id="WP_074761563.1">
    <property type="nucleotide sequence ID" value="NZ_FNRF01000004.1"/>
</dbReference>
<sequence length="363" mass="39362">MRNTFGHIFTLTTFGESHGEAVGGVIDGMPAGIDIDMEFIQSELNRRRPGQSAITTSRQEADRVELLSGVFEGKSTGCPIGFIVRNTNQHSNDYENMRNLFRPSHADYTYFEKYGIRDHRGGGRSSARITISRCVGGALAKLVLRQKGISIQAYTSQVGDITLDKDYSRYDLSLTETNAVRCPDQQKAAEMEALIAKVKAEGDTIGGIITCVIKGCPTGLGEPEFDKLHASLGQAMLSINAVKGFEYGDGFDSATMRGSQVNDVFVPSPDNQQSSPITTTTNHSGGIQGGISNGQDIYFRVAFKPVATILTEQQTVDKEGNATTFTAHGRHDPCVLPRAVPVVESMAAMTILDYILLRNAVIL</sequence>
<feature type="binding site" evidence="7">
    <location>
        <position position="289"/>
    </location>
    <ligand>
        <name>FMN</name>
        <dbReference type="ChEBI" id="CHEBI:58210"/>
    </ligand>
</feature>
<evidence type="ECO:0000256" key="1">
    <source>
        <dbReference type="ARBA" id="ARBA00005044"/>
    </source>
</evidence>
<dbReference type="EMBL" id="FNRF01000004">
    <property type="protein sequence ID" value="SEA69053.1"/>
    <property type="molecule type" value="Genomic_DNA"/>
</dbReference>
<evidence type="ECO:0000256" key="4">
    <source>
        <dbReference type="ARBA" id="ARBA00022605"/>
    </source>
</evidence>
<evidence type="ECO:0000313" key="11">
    <source>
        <dbReference type="Proteomes" id="UP000182257"/>
    </source>
</evidence>
<dbReference type="InterPro" id="IPR020541">
    <property type="entry name" value="Chorismate_synthase_CS"/>
</dbReference>
<keyword evidence="7" id="KW-0288">FMN</keyword>
<evidence type="ECO:0000256" key="5">
    <source>
        <dbReference type="ARBA" id="ARBA00023141"/>
    </source>
</evidence>
<proteinExistence type="inferred from homology"/>
<comment type="similarity">
    <text evidence="2 7 8">Belongs to the chorismate synthase family.</text>
</comment>
<keyword evidence="7" id="KW-0521">NADP</keyword>
<keyword evidence="5 7" id="KW-0057">Aromatic amino acid biosynthesis</keyword>
<dbReference type="PROSITE" id="PS00787">
    <property type="entry name" value="CHORISMATE_SYNTHASE_1"/>
    <property type="match status" value="1"/>
</dbReference>
<dbReference type="EC" id="4.2.3.5" evidence="3 7"/>
<name>A0A1H4D8D0_XYLRU</name>
<evidence type="ECO:0000256" key="7">
    <source>
        <dbReference type="HAMAP-Rule" id="MF_00300"/>
    </source>
</evidence>
<dbReference type="Pfam" id="PF01264">
    <property type="entry name" value="Chorismate_synt"/>
    <property type="match status" value="1"/>
</dbReference>
<evidence type="ECO:0000256" key="3">
    <source>
        <dbReference type="ARBA" id="ARBA00013036"/>
    </source>
</evidence>
<evidence type="ECO:0000256" key="9">
    <source>
        <dbReference type="SAM" id="MobiDB-lite"/>
    </source>
</evidence>
<dbReference type="OrthoDB" id="9771806at2"/>
<keyword evidence="6 7" id="KW-0456">Lyase</keyword>
<dbReference type="GO" id="GO:0005829">
    <property type="term" value="C:cytosol"/>
    <property type="evidence" value="ECO:0007669"/>
    <property type="project" value="TreeGrafter"/>
</dbReference>
<feature type="region of interest" description="Disordered" evidence="9">
    <location>
        <begin position="267"/>
        <end position="286"/>
    </location>
</feature>
<evidence type="ECO:0000256" key="2">
    <source>
        <dbReference type="ARBA" id="ARBA00008014"/>
    </source>
</evidence>
<evidence type="ECO:0000256" key="6">
    <source>
        <dbReference type="ARBA" id="ARBA00023239"/>
    </source>
</evidence>
<dbReference type="NCBIfam" id="TIGR00033">
    <property type="entry name" value="aroC"/>
    <property type="match status" value="1"/>
</dbReference>
<feature type="binding site" evidence="7">
    <location>
        <position position="330"/>
    </location>
    <ligand>
        <name>FMN</name>
        <dbReference type="ChEBI" id="CHEBI:58210"/>
    </ligand>
</feature>
<dbReference type="GO" id="GO:0009423">
    <property type="term" value="P:chorismate biosynthetic process"/>
    <property type="evidence" value="ECO:0007669"/>
    <property type="project" value="UniProtKB-UniRule"/>
</dbReference>
<comment type="pathway">
    <text evidence="1 7 8">Metabolic intermediate biosynthesis; chorismate biosynthesis; chorismate from D-erythrose 4-phosphate and phosphoenolpyruvate: step 7/7.</text>
</comment>
<gene>
    <name evidence="7" type="primary">aroC</name>
    <name evidence="10" type="ORF">SAMN05216462_2186</name>
</gene>
<evidence type="ECO:0000256" key="8">
    <source>
        <dbReference type="RuleBase" id="RU000605"/>
    </source>
</evidence>
<dbReference type="PANTHER" id="PTHR21085">
    <property type="entry name" value="CHORISMATE SYNTHASE"/>
    <property type="match status" value="1"/>
</dbReference>
<dbReference type="NCBIfam" id="NF003793">
    <property type="entry name" value="PRK05382.1"/>
    <property type="match status" value="1"/>
</dbReference>
<accession>A0A1H4D8D0</accession>
<keyword evidence="4 7" id="KW-0028">Amino-acid biosynthesis</keyword>
<dbReference type="HAMAP" id="MF_00300">
    <property type="entry name" value="Chorismate_synth"/>
    <property type="match status" value="1"/>
</dbReference>
<organism evidence="10 11">
    <name type="scientific">Xylanibacter ruminicola</name>
    <name type="common">Prevotella ruminicola</name>
    <dbReference type="NCBI Taxonomy" id="839"/>
    <lineage>
        <taxon>Bacteria</taxon>
        <taxon>Pseudomonadati</taxon>
        <taxon>Bacteroidota</taxon>
        <taxon>Bacteroidia</taxon>
        <taxon>Bacteroidales</taxon>
        <taxon>Prevotellaceae</taxon>
        <taxon>Xylanibacter</taxon>
    </lineage>
</organism>
<feature type="binding site" evidence="7">
    <location>
        <begin position="304"/>
        <end position="308"/>
    </location>
    <ligand>
        <name>FMN</name>
        <dbReference type="ChEBI" id="CHEBI:58210"/>
    </ligand>
</feature>
<dbReference type="PROSITE" id="PS00789">
    <property type="entry name" value="CHORISMATE_SYNTHASE_3"/>
    <property type="match status" value="1"/>
</dbReference>
<comment type="subunit">
    <text evidence="7">Homotetramer.</text>
</comment>
<dbReference type="UniPathway" id="UPA00053">
    <property type="reaction ID" value="UER00090"/>
</dbReference>
<dbReference type="InterPro" id="IPR000453">
    <property type="entry name" value="Chorismate_synth"/>
</dbReference>
<dbReference type="PIRSF" id="PIRSF001456">
    <property type="entry name" value="Chorismate_synth"/>
    <property type="match status" value="1"/>
</dbReference>
<keyword evidence="7" id="KW-0274">FAD</keyword>
<comment type="catalytic activity">
    <reaction evidence="7 8">
        <text>5-O-(1-carboxyvinyl)-3-phosphoshikimate = chorismate + phosphate</text>
        <dbReference type="Rhea" id="RHEA:21020"/>
        <dbReference type="ChEBI" id="CHEBI:29748"/>
        <dbReference type="ChEBI" id="CHEBI:43474"/>
        <dbReference type="ChEBI" id="CHEBI:57701"/>
        <dbReference type="EC" id="4.2.3.5"/>
    </reaction>
</comment>
<reference evidence="10 11" key="1">
    <citation type="submission" date="2016-10" db="EMBL/GenBank/DDBJ databases">
        <authorList>
            <person name="de Groot N.N."/>
        </authorList>
    </citation>
    <scope>NUCLEOTIDE SEQUENCE [LARGE SCALE GENOMIC DNA]</scope>
    <source>
        <strain evidence="10 11">D31d</strain>
    </source>
</reference>
<dbReference type="GO" id="GO:0004107">
    <property type="term" value="F:chorismate synthase activity"/>
    <property type="evidence" value="ECO:0007669"/>
    <property type="project" value="UniProtKB-UniRule"/>
</dbReference>
<dbReference type="GO" id="GO:0010181">
    <property type="term" value="F:FMN binding"/>
    <property type="evidence" value="ECO:0007669"/>
    <property type="project" value="TreeGrafter"/>
</dbReference>
<protein>
    <recommendedName>
        <fullName evidence="3 7">Chorismate synthase</fullName>
        <shortName evidence="7">CS</shortName>
        <ecNumber evidence="3 7">4.2.3.5</ecNumber>
    </recommendedName>
    <alternativeName>
        <fullName evidence="7">5-enolpyruvylshikimate-3-phosphate phospholyase</fullName>
    </alternativeName>
</protein>
<dbReference type="CDD" id="cd07304">
    <property type="entry name" value="Chorismate_synthase"/>
    <property type="match status" value="1"/>
</dbReference>
<dbReference type="Proteomes" id="UP000182257">
    <property type="component" value="Unassembled WGS sequence"/>
</dbReference>
<feature type="binding site" evidence="7">
    <location>
        <position position="47"/>
    </location>
    <ligand>
        <name>NADP(+)</name>
        <dbReference type="ChEBI" id="CHEBI:58349"/>
    </ligand>
</feature>
<comment type="cofactor">
    <cofactor evidence="7 8">
        <name>FMNH2</name>
        <dbReference type="ChEBI" id="CHEBI:57618"/>
    </cofactor>
    <text evidence="7 8">Reduced FMN (FMNH(2)).</text>
</comment>
<dbReference type="SUPFAM" id="SSF103263">
    <property type="entry name" value="Chorismate synthase, AroC"/>
    <property type="match status" value="1"/>
</dbReference>
<feature type="compositionally biased region" description="Polar residues" evidence="9">
    <location>
        <begin position="269"/>
        <end position="281"/>
    </location>
</feature>
<comment type="caution">
    <text evidence="7">Lacks conserved residue(s) required for the propagation of feature annotation.</text>
</comment>
<feature type="binding site" evidence="7">
    <location>
        <begin position="240"/>
        <end position="241"/>
    </location>
    <ligand>
        <name>FMN</name>
        <dbReference type="ChEBI" id="CHEBI:58210"/>
    </ligand>
</feature>
<keyword evidence="7" id="KW-0285">Flavoprotein</keyword>
<dbReference type="AlphaFoldDB" id="A0A1H4D8D0"/>
<evidence type="ECO:0000313" key="10">
    <source>
        <dbReference type="EMBL" id="SEA69053.1"/>
    </source>
</evidence>
<dbReference type="InterPro" id="IPR035904">
    <property type="entry name" value="Chorismate_synth_AroC_sf"/>
</dbReference>
<dbReference type="PANTHER" id="PTHR21085:SF0">
    <property type="entry name" value="CHORISMATE SYNTHASE"/>
    <property type="match status" value="1"/>
</dbReference>
<dbReference type="FunFam" id="3.60.150.10:FF:000003">
    <property type="entry name" value="Chorismate synthase"/>
    <property type="match status" value="1"/>
</dbReference>